<sequence>MRFLLAALPSVLWLLADICEAKPLKDFEFGTRDAQDADIDTLNETLWRRVRVPGGTGSNAPPRVDQIFLFGPSNMAGSCSGRKDGLQDWLDDTRRVHDAVERLYAMVTKPSVSKLWETFFGIFMHINPVTHQFEVHPDSRDRWNIIGDHIARITKFLDGNGLQEPVVAGEVPRIFCSPDAGQLVGWDSILKDENGNEVERGTDPVTGEKLYVSLRQAYPGRVGQNAFWMSAFNGYWFTGGTGTSLCPEKGRQAATGRFDVPPLRGLNVKLAQINRGIIICPKAFEVPVGKPHGQPSLTEAVGGDSYPKGDGSTEEMLDYLVPRSMTLYHEIVHVTDYKRQPLDPDVYPLGHILKMIFSSDSRYKNAVPHNPETYVHFGLAAYVYLNPPQGKDTIFVTMVLLKLMPAFVNMRMRTQFVHRHQQIAV</sequence>
<dbReference type="HOGENOM" id="CLU_658984_0_0_1"/>
<proteinExistence type="predicted"/>
<keyword evidence="3" id="KW-1185">Reference proteome</keyword>
<dbReference type="EMBL" id="GL985056">
    <property type="protein sequence ID" value="EGR52180.1"/>
    <property type="molecule type" value="Genomic_DNA"/>
</dbReference>
<evidence type="ECO:0000313" key="3">
    <source>
        <dbReference type="Proteomes" id="UP000008984"/>
    </source>
</evidence>
<dbReference type="eggNOG" id="ENOG502SJ1B">
    <property type="taxonomic scope" value="Eukaryota"/>
</dbReference>
<keyword evidence="1" id="KW-0732">Signal</keyword>
<dbReference type="KEGG" id="tre:TRIREDRAFT_102489"/>
<dbReference type="OrthoDB" id="4259138at2759"/>
<dbReference type="RefSeq" id="XP_006961154.1">
    <property type="nucleotide sequence ID" value="XM_006961092.1"/>
</dbReference>
<reference evidence="2 3" key="1">
    <citation type="journal article" date="2008" name="Nat. Biotechnol.">
        <title>Genome sequencing and analysis of the biomass-degrading fungus Trichoderma reesei (syn. Hypocrea jecorina).</title>
        <authorList>
            <person name="Martinez D."/>
            <person name="Berka R.M."/>
            <person name="Henrissat B."/>
            <person name="Saloheimo M."/>
            <person name="Arvas M."/>
            <person name="Baker S.E."/>
            <person name="Chapman J."/>
            <person name="Chertkov O."/>
            <person name="Coutinho P.M."/>
            <person name="Cullen D."/>
            <person name="Danchin E.G."/>
            <person name="Grigoriev I.V."/>
            <person name="Harris P."/>
            <person name="Jackson M."/>
            <person name="Kubicek C.P."/>
            <person name="Han C.S."/>
            <person name="Ho I."/>
            <person name="Larrondo L.F."/>
            <person name="de Leon A.L."/>
            <person name="Magnuson J.K."/>
            <person name="Merino S."/>
            <person name="Misra M."/>
            <person name="Nelson B."/>
            <person name="Putnam N."/>
            <person name="Robbertse B."/>
            <person name="Salamov A.A."/>
            <person name="Schmoll M."/>
            <person name="Terry A."/>
            <person name="Thayer N."/>
            <person name="Westerholm-Parvinen A."/>
            <person name="Schoch C.L."/>
            <person name="Yao J."/>
            <person name="Barabote R."/>
            <person name="Nelson M.A."/>
            <person name="Detter C."/>
            <person name="Bruce D."/>
            <person name="Kuske C.R."/>
            <person name="Xie G."/>
            <person name="Richardson P."/>
            <person name="Rokhsar D.S."/>
            <person name="Lucas S.M."/>
            <person name="Rubin E.M."/>
            <person name="Dunn-Coleman N."/>
            <person name="Ward M."/>
            <person name="Brettin T.S."/>
        </authorList>
    </citation>
    <scope>NUCLEOTIDE SEQUENCE [LARGE SCALE GENOMIC DNA]</scope>
    <source>
        <strain evidence="2 3">QM6a</strain>
    </source>
</reference>
<evidence type="ECO:0000313" key="2">
    <source>
        <dbReference type="EMBL" id="EGR52180.1"/>
    </source>
</evidence>
<gene>
    <name evidence="2" type="ORF">TRIREDRAFT_102489</name>
</gene>
<organism evidence="3">
    <name type="scientific">Hypocrea jecorina (strain QM6a)</name>
    <name type="common">Trichoderma reesei</name>
    <dbReference type="NCBI Taxonomy" id="431241"/>
    <lineage>
        <taxon>Eukaryota</taxon>
        <taxon>Fungi</taxon>
        <taxon>Dikarya</taxon>
        <taxon>Ascomycota</taxon>
        <taxon>Pezizomycotina</taxon>
        <taxon>Sordariomycetes</taxon>
        <taxon>Hypocreomycetidae</taxon>
        <taxon>Hypocreales</taxon>
        <taxon>Hypocreaceae</taxon>
        <taxon>Trichoderma</taxon>
    </lineage>
</organism>
<protein>
    <submittedName>
        <fullName evidence="2">Predicted protein</fullName>
    </submittedName>
</protein>
<name>G0R6S4_HYPJQ</name>
<dbReference type="VEuPathDB" id="FungiDB:TRIREDRAFT_102489"/>
<feature type="signal peptide" evidence="1">
    <location>
        <begin position="1"/>
        <end position="21"/>
    </location>
</feature>
<feature type="chain" id="PRO_5003408104" evidence="1">
    <location>
        <begin position="22"/>
        <end position="425"/>
    </location>
</feature>
<dbReference type="Proteomes" id="UP000008984">
    <property type="component" value="Unassembled WGS sequence"/>
</dbReference>
<dbReference type="AlphaFoldDB" id="G0R6S4"/>
<accession>G0R6S4</accession>
<dbReference type="GeneID" id="18480407"/>
<evidence type="ECO:0000256" key="1">
    <source>
        <dbReference type="SAM" id="SignalP"/>
    </source>
</evidence>